<name>A0A0N1IP87_PAPMA</name>
<evidence type="ECO:0000256" key="1">
    <source>
        <dbReference type="SAM" id="MobiDB-lite"/>
    </source>
</evidence>
<sequence length="101" mass="11243">QQQQQHAPPAAELAALSPSDRDLLQRPEGQAIIRGLKSGEITVQNVMQQLSNPGLQSRHREMLLTILRLHHARQVHAPCPRPTSPHAHLAPRPTPHAPRHD</sequence>
<evidence type="ECO:0000313" key="3">
    <source>
        <dbReference type="Proteomes" id="UP000053240"/>
    </source>
</evidence>
<dbReference type="EMBL" id="KQ460651">
    <property type="protein sequence ID" value="KPJ12992.1"/>
    <property type="molecule type" value="Genomic_DNA"/>
</dbReference>
<feature type="region of interest" description="Disordered" evidence="1">
    <location>
        <begin position="1"/>
        <end position="27"/>
    </location>
</feature>
<protein>
    <submittedName>
        <fullName evidence="2">Uncharacterized protein</fullName>
    </submittedName>
</protein>
<feature type="compositionally biased region" description="Pro residues" evidence="1">
    <location>
        <begin position="92"/>
        <end position="101"/>
    </location>
</feature>
<feature type="region of interest" description="Disordered" evidence="1">
    <location>
        <begin position="76"/>
        <end position="101"/>
    </location>
</feature>
<dbReference type="InParanoid" id="A0A0N1IP87"/>
<dbReference type="Proteomes" id="UP000053240">
    <property type="component" value="Unassembled WGS sequence"/>
</dbReference>
<dbReference type="STRING" id="76193.A0A0N1IP87"/>
<feature type="compositionally biased region" description="Low complexity" evidence="1">
    <location>
        <begin position="1"/>
        <end position="16"/>
    </location>
</feature>
<gene>
    <name evidence="2" type="ORF">RR48_05380</name>
</gene>
<organism evidence="2 3">
    <name type="scientific">Papilio machaon</name>
    <name type="common">Old World swallowtail butterfly</name>
    <dbReference type="NCBI Taxonomy" id="76193"/>
    <lineage>
        <taxon>Eukaryota</taxon>
        <taxon>Metazoa</taxon>
        <taxon>Ecdysozoa</taxon>
        <taxon>Arthropoda</taxon>
        <taxon>Hexapoda</taxon>
        <taxon>Insecta</taxon>
        <taxon>Pterygota</taxon>
        <taxon>Neoptera</taxon>
        <taxon>Endopterygota</taxon>
        <taxon>Lepidoptera</taxon>
        <taxon>Glossata</taxon>
        <taxon>Ditrysia</taxon>
        <taxon>Papilionoidea</taxon>
        <taxon>Papilionidae</taxon>
        <taxon>Papilioninae</taxon>
        <taxon>Papilio</taxon>
    </lineage>
</organism>
<feature type="non-terminal residue" evidence="2">
    <location>
        <position position="1"/>
    </location>
</feature>
<proteinExistence type="predicted"/>
<evidence type="ECO:0000313" key="2">
    <source>
        <dbReference type="EMBL" id="KPJ12992.1"/>
    </source>
</evidence>
<keyword evidence="3" id="KW-1185">Reference proteome</keyword>
<accession>A0A0N1IP87</accession>
<dbReference type="AlphaFoldDB" id="A0A0N1IP87"/>
<reference evidence="2 3" key="1">
    <citation type="journal article" date="2015" name="Nat. Commun.">
        <title>Outbred genome sequencing and CRISPR/Cas9 gene editing in butterflies.</title>
        <authorList>
            <person name="Li X."/>
            <person name="Fan D."/>
            <person name="Zhang W."/>
            <person name="Liu G."/>
            <person name="Zhang L."/>
            <person name="Zhao L."/>
            <person name="Fang X."/>
            <person name="Chen L."/>
            <person name="Dong Y."/>
            <person name="Chen Y."/>
            <person name="Ding Y."/>
            <person name="Zhao R."/>
            <person name="Feng M."/>
            <person name="Zhu Y."/>
            <person name="Feng Y."/>
            <person name="Jiang X."/>
            <person name="Zhu D."/>
            <person name="Xiang H."/>
            <person name="Feng X."/>
            <person name="Li S."/>
            <person name="Wang J."/>
            <person name="Zhang G."/>
            <person name="Kronforst M.R."/>
            <person name="Wang W."/>
        </authorList>
    </citation>
    <scope>NUCLEOTIDE SEQUENCE [LARGE SCALE GENOMIC DNA]</scope>
    <source>
        <strain evidence="2">Ya'a_city_454_Pm</strain>
        <tissue evidence="2">Whole body</tissue>
    </source>
</reference>